<dbReference type="PANTHER" id="PTHR43791:SF103">
    <property type="entry name" value="MAJOR FACILITATOR SUPERFAMILY (MFS) PROFILE DOMAIN-CONTAINING PROTEIN-RELATED"/>
    <property type="match status" value="1"/>
</dbReference>
<gene>
    <name evidence="7" type="ORF">OIDMADRAFT_207984</name>
</gene>
<dbReference type="InterPro" id="IPR011701">
    <property type="entry name" value="MFS"/>
</dbReference>
<dbReference type="InParanoid" id="A0A0C3C4E6"/>
<feature type="transmembrane region" description="Helical" evidence="6">
    <location>
        <begin position="300"/>
        <end position="317"/>
    </location>
</feature>
<sequence length="453" mass="50918">MKFDFILLPMMVGTYVLNLMDKAAISEASVFGIIQADKLGGNKYNWASSIFYLGYLIWQYPSSILMQKLPIGYYFGAMIILWGITTTTTAATTSFATLCVNRVFLGVFEACMAPILTILVGQYWTRSEHPLRSACWWAGSPIGAFIADAITYGVSDKALAHSKYETWQIVYFVFGPITICWGVMIAFGVPTSPMKAWFLNDREKKVAVARLVADHQGVENRQYKLHQVKECLLDPQPWLLAFNALLQCLQGGGLLSFQKLVLTGMGYTSRQSTLMSMPGSAIQLTSVLFWQVFSSQNTRIYVMVICNIICLIGAVLVDQLPHTKANLRLGAFYVLYVNAVPFGLGMSLISSNIQGFTKKATAAFMMFLGYCFGQFSGPFLFKPSEAPTYPTAFRGFYCAVSFMILVELTLLTWIFYENHKRDRRAAAHPEEQHYSSDLLDLTDREHPGIRYIW</sequence>
<dbReference type="OrthoDB" id="6730379at2759"/>
<comment type="subcellular location">
    <subcellularLocation>
        <location evidence="1">Membrane</location>
        <topology evidence="1">Multi-pass membrane protein</topology>
    </subcellularLocation>
</comment>
<feature type="transmembrane region" description="Helical" evidence="6">
    <location>
        <begin position="73"/>
        <end position="96"/>
    </location>
</feature>
<accession>A0A0C3C4E6</accession>
<feature type="transmembrane region" description="Helical" evidence="6">
    <location>
        <begin position="393"/>
        <end position="416"/>
    </location>
</feature>
<evidence type="ECO:0008006" key="9">
    <source>
        <dbReference type="Google" id="ProtNLM"/>
    </source>
</evidence>
<evidence type="ECO:0000256" key="4">
    <source>
        <dbReference type="ARBA" id="ARBA00022989"/>
    </source>
</evidence>
<keyword evidence="2" id="KW-0813">Transport</keyword>
<evidence type="ECO:0000256" key="1">
    <source>
        <dbReference type="ARBA" id="ARBA00004141"/>
    </source>
</evidence>
<evidence type="ECO:0000256" key="5">
    <source>
        <dbReference type="ARBA" id="ARBA00023136"/>
    </source>
</evidence>
<evidence type="ECO:0000313" key="7">
    <source>
        <dbReference type="EMBL" id="KIM93768.1"/>
    </source>
</evidence>
<dbReference type="GO" id="GO:0016020">
    <property type="term" value="C:membrane"/>
    <property type="evidence" value="ECO:0007669"/>
    <property type="project" value="UniProtKB-SubCell"/>
</dbReference>
<feature type="transmembrane region" description="Helical" evidence="6">
    <location>
        <begin position="103"/>
        <end position="124"/>
    </location>
</feature>
<reference evidence="7 8" key="1">
    <citation type="submission" date="2014-04" db="EMBL/GenBank/DDBJ databases">
        <authorList>
            <consortium name="DOE Joint Genome Institute"/>
            <person name="Kuo A."/>
            <person name="Martino E."/>
            <person name="Perotto S."/>
            <person name="Kohler A."/>
            <person name="Nagy L.G."/>
            <person name="Floudas D."/>
            <person name="Copeland A."/>
            <person name="Barry K.W."/>
            <person name="Cichocki N."/>
            <person name="Veneault-Fourrey C."/>
            <person name="LaButti K."/>
            <person name="Lindquist E.A."/>
            <person name="Lipzen A."/>
            <person name="Lundell T."/>
            <person name="Morin E."/>
            <person name="Murat C."/>
            <person name="Sun H."/>
            <person name="Tunlid A."/>
            <person name="Henrissat B."/>
            <person name="Grigoriev I.V."/>
            <person name="Hibbett D.S."/>
            <person name="Martin F."/>
            <person name="Nordberg H.P."/>
            <person name="Cantor M.N."/>
            <person name="Hua S.X."/>
        </authorList>
    </citation>
    <scope>NUCLEOTIDE SEQUENCE [LARGE SCALE GENOMIC DNA]</scope>
    <source>
        <strain evidence="7 8">Zn</strain>
    </source>
</reference>
<keyword evidence="8" id="KW-1185">Reference proteome</keyword>
<dbReference type="STRING" id="913774.A0A0C3C4E6"/>
<evidence type="ECO:0000256" key="6">
    <source>
        <dbReference type="SAM" id="Phobius"/>
    </source>
</evidence>
<evidence type="ECO:0000256" key="3">
    <source>
        <dbReference type="ARBA" id="ARBA00022692"/>
    </source>
</evidence>
<dbReference type="PANTHER" id="PTHR43791">
    <property type="entry name" value="PERMEASE-RELATED"/>
    <property type="match status" value="1"/>
</dbReference>
<dbReference type="GO" id="GO:0022857">
    <property type="term" value="F:transmembrane transporter activity"/>
    <property type="evidence" value="ECO:0007669"/>
    <property type="project" value="InterPro"/>
</dbReference>
<proteinExistence type="predicted"/>
<dbReference type="Proteomes" id="UP000054321">
    <property type="component" value="Unassembled WGS sequence"/>
</dbReference>
<dbReference type="Pfam" id="PF07690">
    <property type="entry name" value="MFS_1"/>
    <property type="match status" value="1"/>
</dbReference>
<feature type="transmembrane region" description="Helical" evidence="6">
    <location>
        <begin position="167"/>
        <end position="189"/>
    </location>
</feature>
<name>A0A0C3C4E6_OIDMZ</name>
<organism evidence="7 8">
    <name type="scientific">Oidiodendron maius (strain Zn)</name>
    <dbReference type="NCBI Taxonomy" id="913774"/>
    <lineage>
        <taxon>Eukaryota</taxon>
        <taxon>Fungi</taxon>
        <taxon>Dikarya</taxon>
        <taxon>Ascomycota</taxon>
        <taxon>Pezizomycotina</taxon>
        <taxon>Leotiomycetes</taxon>
        <taxon>Leotiomycetes incertae sedis</taxon>
        <taxon>Myxotrichaceae</taxon>
        <taxon>Oidiodendron</taxon>
    </lineage>
</organism>
<reference evidence="8" key="2">
    <citation type="submission" date="2015-01" db="EMBL/GenBank/DDBJ databases">
        <title>Evolutionary Origins and Diversification of the Mycorrhizal Mutualists.</title>
        <authorList>
            <consortium name="DOE Joint Genome Institute"/>
            <consortium name="Mycorrhizal Genomics Consortium"/>
            <person name="Kohler A."/>
            <person name="Kuo A."/>
            <person name="Nagy L.G."/>
            <person name="Floudas D."/>
            <person name="Copeland A."/>
            <person name="Barry K.W."/>
            <person name="Cichocki N."/>
            <person name="Veneault-Fourrey C."/>
            <person name="LaButti K."/>
            <person name="Lindquist E.A."/>
            <person name="Lipzen A."/>
            <person name="Lundell T."/>
            <person name="Morin E."/>
            <person name="Murat C."/>
            <person name="Riley R."/>
            <person name="Ohm R."/>
            <person name="Sun H."/>
            <person name="Tunlid A."/>
            <person name="Henrissat B."/>
            <person name="Grigoriev I.V."/>
            <person name="Hibbett D.S."/>
            <person name="Martin F."/>
        </authorList>
    </citation>
    <scope>NUCLEOTIDE SEQUENCE [LARGE SCALE GENOMIC DNA]</scope>
    <source>
        <strain evidence="8">Zn</strain>
    </source>
</reference>
<dbReference type="SUPFAM" id="SSF103473">
    <property type="entry name" value="MFS general substrate transporter"/>
    <property type="match status" value="1"/>
</dbReference>
<evidence type="ECO:0000256" key="2">
    <source>
        <dbReference type="ARBA" id="ARBA00022448"/>
    </source>
</evidence>
<dbReference type="InterPro" id="IPR036259">
    <property type="entry name" value="MFS_trans_sf"/>
</dbReference>
<feature type="transmembrane region" description="Helical" evidence="6">
    <location>
        <begin position="136"/>
        <end position="155"/>
    </location>
</feature>
<keyword evidence="5 6" id="KW-0472">Membrane</keyword>
<keyword evidence="4 6" id="KW-1133">Transmembrane helix</keyword>
<dbReference type="Gene3D" id="1.20.1250.20">
    <property type="entry name" value="MFS general substrate transporter like domains"/>
    <property type="match status" value="1"/>
</dbReference>
<feature type="transmembrane region" description="Helical" evidence="6">
    <location>
        <begin position="361"/>
        <end position="381"/>
    </location>
</feature>
<dbReference type="AlphaFoldDB" id="A0A0C3C4E6"/>
<keyword evidence="3 6" id="KW-0812">Transmembrane</keyword>
<feature type="transmembrane region" description="Helical" evidence="6">
    <location>
        <begin position="329"/>
        <end position="349"/>
    </location>
</feature>
<dbReference type="EMBL" id="KN832893">
    <property type="protein sequence ID" value="KIM93768.1"/>
    <property type="molecule type" value="Genomic_DNA"/>
</dbReference>
<feature type="transmembrane region" description="Helical" evidence="6">
    <location>
        <begin position="274"/>
        <end position="293"/>
    </location>
</feature>
<dbReference type="HOGENOM" id="CLU_001265_0_5_1"/>
<evidence type="ECO:0000313" key="8">
    <source>
        <dbReference type="Proteomes" id="UP000054321"/>
    </source>
</evidence>
<protein>
    <recommendedName>
        <fullName evidence="9">Major facilitator superfamily (MFS) profile domain-containing protein</fullName>
    </recommendedName>
</protein>